<evidence type="ECO:0000256" key="7">
    <source>
        <dbReference type="ARBA" id="ARBA00023136"/>
    </source>
</evidence>
<feature type="transmembrane region" description="Helical" evidence="8">
    <location>
        <begin position="40"/>
        <end position="62"/>
    </location>
</feature>
<feature type="transmembrane region" description="Helical" evidence="8">
    <location>
        <begin position="188"/>
        <end position="207"/>
    </location>
</feature>
<dbReference type="GO" id="GO:0016020">
    <property type="term" value="C:membrane"/>
    <property type="evidence" value="ECO:0007669"/>
    <property type="project" value="UniProtKB-SubCell"/>
</dbReference>
<dbReference type="EMBL" id="AORV01000021">
    <property type="protein sequence ID" value="EMS73346.1"/>
    <property type="molecule type" value="Genomic_DNA"/>
</dbReference>
<evidence type="ECO:0000256" key="1">
    <source>
        <dbReference type="ARBA" id="ARBA00004141"/>
    </source>
</evidence>
<dbReference type="Gene3D" id="1.20.1740.10">
    <property type="entry name" value="Amino acid/polyamine transporter I"/>
    <property type="match status" value="1"/>
</dbReference>
<gene>
    <name evidence="9" type="ORF">CTER_0837</name>
</gene>
<keyword evidence="3" id="KW-0813">Transport</keyword>
<dbReference type="STRING" id="1195236.CTER_0837"/>
<evidence type="ECO:0000256" key="4">
    <source>
        <dbReference type="ARBA" id="ARBA00022544"/>
    </source>
</evidence>
<name>S0FSQ5_RUMCE</name>
<dbReference type="eggNOG" id="COG0814">
    <property type="taxonomic scope" value="Bacteria"/>
</dbReference>
<dbReference type="Proteomes" id="UP000014155">
    <property type="component" value="Unassembled WGS sequence"/>
</dbReference>
<dbReference type="PANTHER" id="PTHR34975">
    <property type="entry name" value="SPORE GERMINATION PROTEIN A2"/>
    <property type="match status" value="1"/>
</dbReference>
<dbReference type="PATRIC" id="fig|1195236.3.peg.1129"/>
<feature type="transmembrane region" description="Helical" evidence="8">
    <location>
        <begin position="271"/>
        <end position="292"/>
    </location>
</feature>
<dbReference type="Pfam" id="PF03845">
    <property type="entry name" value="Spore_permease"/>
    <property type="match status" value="1"/>
</dbReference>
<organism evidence="9 10">
    <name type="scientific">Ruminiclostridium cellobioparum subsp. termitidis CT1112</name>
    <dbReference type="NCBI Taxonomy" id="1195236"/>
    <lineage>
        <taxon>Bacteria</taxon>
        <taxon>Bacillati</taxon>
        <taxon>Bacillota</taxon>
        <taxon>Clostridia</taxon>
        <taxon>Eubacteriales</taxon>
        <taxon>Oscillospiraceae</taxon>
        <taxon>Ruminiclostridium</taxon>
    </lineage>
</organism>
<proteinExistence type="inferred from homology"/>
<protein>
    <submittedName>
        <fullName evidence="9">Spore germination protein (Amino acid permease)</fullName>
    </submittedName>
</protein>
<reference evidence="9 10" key="1">
    <citation type="journal article" date="2013" name="Genome Announc.">
        <title>Draft Genome Sequence of the Cellulolytic, Mesophilic, Anaerobic Bacterium Clostridium termitidis Strain CT1112 (DSM 5398).</title>
        <authorList>
            <person name="Lal S."/>
            <person name="Ramachandran U."/>
            <person name="Zhang X."/>
            <person name="Munir R."/>
            <person name="Sparling R."/>
            <person name="Levin D.B."/>
        </authorList>
    </citation>
    <scope>NUCLEOTIDE SEQUENCE [LARGE SCALE GENOMIC DNA]</scope>
    <source>
        <strain evidence="9 10">CT1112</strain>
    </source>
</reference>
<comment type="caution">
    <text evidence="9">The sequence shown here is derived from an EMBL/GenBank/DDBJ whole genome shotgun (WGS) entry which is preliminary data.</text>
</comment>
<evidence type="ECO:0000256" key="6">
    <source>
        <dbReference type="ARBA" id="ARBA00022989"/>
    </source>
</evidence>
<keyword evidence="10" id="KW-1185">Reference proteome</keyword>
<evidence type="ECO:0000256" key="8">
    <source>
        <dbReference type="SAM" id="Phobius"/>
    </source>
</evidence>
<feature type="transmembrane region" description="Helical" evidence="8">
    <location>
        <begin position="341"/>
        <end position="357"/>
    </location>
</feature>
<dbReference type="RefSeq" id="WP_004624279.1">
    <property type="nucleotide sequence ID" value="NZ_AORV01000021.1"/>
</dbReference>
<dbReference type="PANTHER" id="PTHR34975:SF2">
    <property type="entry name" value="SPORE GERMINATION PROTEIN A2"/>
    <property type="match status" value="1"/>
</dbReference>
<comment type="subcellular location">
    <subcellularLocation>
        <location evidence="1">Membrane</location>
        <topology evidence="1">Multi-pass membrane protein</topology>
    </subcellularLocation>
</comment>
<feature type="transmembrane region" description="Helical" evidence="8">
    <location>
        <begin position="148"/>
        <end position="168"/>
    </location>
</feature>
<comment type="similarity">
    <text evidence="2">Belongs to the amino acid-polyamine-organocation (APC) superfamily. Spore germination protein (SGP) (TC 2.A.3.9) family.</text>
</comment>
<evidence type="ECO:0000313" key="10">
    <source>
        <dbReference type="Proteomes" id="UP000014155"/>
    </source>
</evidence>
<keyword evidence="4" id="KW-0309">Germination</keyword>
<dbReference type="AlphaFoldDB" id="S0FSQ5"/>
<keyword evidence="7 8" id="KW-0472">Membrane</keyword>
<feature type="transmembrane region" description="Helical" evidence="8">
    <location>
        <begin position="82"/>
        <end position="102"/>
    </location>
</feature>
<accession>S0FSQ5</accession>
<evidence type="ECO:0000313" key="9">
    <source>
        <dbReference type="EMBL" id="EMS73346.1"/>
    </source>
</evidence>
<sequence length="367" mass="41017">MGINEGKFGVQEAVSLAAISMSTKIFFTSPAFLTNYVGNAGWQMTIISAIISIIVFSFVYILLKRFPGKDIIQIYDISFGRLIGFIFSFVFAAAFLESAAMLLREFVDVIKVYVYRETPPDILIWTVVIAAVLSSFLGLETLARISKLTAYIMLVTYFILLLLAIPQYNPTNLFPFFGYGIDKTLIHGIRRSSAYGEVMILTVFAGSLQGTGYIKKAGFISLVFSCLILTLGLLAFSMAYPYETTQELIAPVYVLARGIKYGTFFQRLDPIFLFLWIFASHIAISILFYCAVSCYSKIFRLSDLRPLIGPMAVLLYTLAMLPRDFASVIEGNVHALREYGWVIFYVLPLITLIVAVIRKKKGGTQNA</sequence>
<dbReference type="InterPro" id="IPR004761">
    <property type="entry name" value="Spore_GerAB"/>
</dbReference>
<feature type="transmembrane region" description="Helical" evidence="8">
    <location>
        <begin position="219"/>
        <end position="240"/>
    </location>
</feature>
<dbReference type="GO" id="GO:0009847">
    <property type="term" value="P:spore germination"/>
    <property type="evidence" value="ECO:0007669"/>
    <property type="project" value="InterPro"/>
</dbReference>
<keyword evidence="6 8" id="KW-1133">Transmembrane helix</keyword>
<feature type="transmembrane region" description="Helical" evidence="8">
    <location>
        <begin position="304"/>
        <end position="321"/>
    </location>
</feature>
<feature type="transmembrane region" description="Helical" evidence="8">
    <location>
        <begin position="122"/>
        <end position="139"/>
    </location>
</feature>
<evidence type="ECO:0000256" key="2">
    <source>
        <dbReference type="ARBA" id="ARBA00007998"/>
    </source>
</evidence>
<keyword evidence="5 8" id="KW-0812">Transmembrane</keyword>
<dbReference type="NCBIfam" id="TIGR00912">
    <property type="entry name" value="2A0309"/>
    <property type="match status" value="1"/>
</dbReference>
<evidence type="ECO:0000256" key="5">
    <source>
        <dbReference type="ARBA" id="ARBA00022692"/>
    </source>
</evidence>
<evidence type="ECO:0000256" key="3">
    <source>
        <dbReference type="ARBA" id="ARBA00022448"/>
    </source>
</evidence>